<dbReference type="OrthoDB" id="3190733at2"/>
<dbReference type="SUPFAM" id="SSF88946">
    <property type="entry name" value="Sigma2 domain of RNA polymerase sigma factors"/>
    <property type="match status" value="1"/>
</dbReference>
<dbReference type="GO" id="GO:0003677">
    <property type="term" value="F:DNA binding"/>
    <property type="evidence" value="ECO:0007669"/>
    <property type="project" value="UniProtKB-UniRule"/>
</dbReference>
<keyword evidence="9" id="KW-1185">Reference proteome</keyword>
<evidence type="ECO:0000256" key="4">
    <source>
        <dbReference type="ARBA" id="ARBA00023125"/>
    </source>
</evidence>
<comment type="subcellular location">
    <subcellularLocation>
        <location evidence="6">Cytoplasm</location>
    </subcellularLocation>
</comment>
<dbReference type="GO" id="GO:0016987">
    <property type="term" value="F:sigma factor activity"/>
    <property type="evidence" value="ECO:0007669"/>
    <property type="project" value="UniProtKB-UniRule"/>
</dbReference>
<comment type="caution">
    <text evidence="8">The sequence shown here is derived from an EMBL/GenBank/DDBJ whole genome shotgun (WGS) entry which is preliminary data.</text>
</comment>
<name>A0A9Q4B162_SALAG</name>
<keyword evidence="6" id="KW-0346">Stress response</keyword>
<feature type="DNA-binding region" description="H-T-H motif" evidence="6">
    <location>
        <begin position="203"/>
        <end position="222"/>
    </location>
</feature>
<dbReference type="InterPro" id="IPR014244">
    <property type="entry name" value="RNA_pol_sigma-I"/>
</dbReference>
<keyword evidence="5 6" id="KW-0804">Transcription</keyword>
<proteinExistence type="inferred from homology"/>
<feature type="short sequence motif" description="Polymerase core binding" evidence="6">
    <location>
        <begin position="59"/>
        <end position="72"/>
    </location>
</feature>
<feature type="domain" description="RNA polymerase sigma-70 region 2" evidence="7">
    <location>
        <begin position="34"/>
        <end position="105"/>
    </location>
</feature>
<dbReference type="Proteomes" id="UP001057753">
    <property type="component" value="Unassembled WGS sequence"/>
</dbReference>
<evidence type="ECO:0000256" key="3">
    <source>
        <dbReference type="ARBA" id="ARBA00023082"/>
    </source>
</evidence>
<dbReference type="GO" id="GO:0006352">
    <property type="term" value="P:DNA-templated transcription initiation"/>
    <property type="evidence" value="ECO:0007669"/>
    <property type="project" value="UniProtKB-UniRule"/>
</dbReference>
<comment type="subunit">
    <text evidence="6">Interacts with RsgI.</text>
</comment>
<evidence type="ECO:0000256" key="5">
    <source>
        <dbReference type="ARBA" id="ARBA00023163"/>
    </source>
</evidence>
<evidence type="ECO:0000313" key="9">
    <source>
        <dbReference type="Proteomes" id="UP001057753"/>
    </source>
</evidence>
<dbReference type="Gene3D" id="1.10.1740.10">
    <property type="match status" value="1"/>
</dbReference>
<dbReference type="HAMAP" id="MF_02064">
    <property type="entry name" value="Sigma70_SigI"/>
    <property type="match status" value="1"/>
</dbReference>
<organism evidence="8 9">
    <name type="scientific">Salipaludibacillus agaradhaerens</name>
    <name type="common">Bacillus agaradhaerens</name>
    <dbReference type="NCBI Taxonomy" id="76935"/>
    <lineage>
        <taxon>Bacteria</taxon>
        <taxon>Bacillati</taxon>
        <taxon>Bacillota</taxon>
        <taxon>Bacilli</taxon>
        <taxon>Bacillales</taxon>
        <taxon>Bacillaceae</taxon>
    </lineage>
</organism>
<dbReference type="GO" id="GO:0005737">
    <property type="term" value="C:cytoplasm"/>
    <property type="evidence" value="ECO:0007669"/>
    <property type="project" value="UniProtKB-SubCell"/>
</dbReference>
<evidence type="ECO:0000256" key="6">
    <source>
        <dbReference type="HAMAP-Rule" id="MF_02064"/>
    </source>
</evidence>
<keyword evidence="1 6" id="KW-0963">Cytoplasm</keyword>
<keyword evidence="3 6" id="KW-0731">Sigma factor</keyword>
<dbReference type="RefSeq" id="WP_095995524.1">
    <property type="nucleotide sequence ID" value="NZ_JABXYM010000001.1"/>
</dbReference>
<dbReference type="NCBIfam" id="TIGR02895">
    <property type="entry name" value="spore_sigI"/>
    <property type="match status" value="1"/>
</dbReference>
<keyword evidence="4 6" id="KW-0238">DNA-binding</keyword>
<evidence type="ECO:0000259" key="7">
    <source>
        <dbReference type="Pfam" id="PF04542"/>
    </source>
</evidence>
<accession>A0A9Q4B162</accession>
<dbReference type="InterPro" id="IPR013325">
    <property type="entry name" value="RNA_pol_sigma_r2"/>
</dbReference>
<comment type="activity regulation">
    <text evidence="6">Negatively regulated by the anti-sigma-I factor RsgI.</text>
</comment>
<gene>
    <name evidence="6 8" type="primary">sigI</name>
    <name evidence="8" type="ORF">HXA33_07810</name>
</gene>
<dbReference type="Pfam" id="PF04542">
    <property type="entry name" value="Sigma70_r2"/>
    <property type="match status" value="1"/>
</dbReference>
<dbReference type="InterPro" id="IPR007627">
    <property type="entry name" value="RNA_pol_sigma70_r2"/>
</dbReference>
<protein>
    <recommendedName>
        <fullName evidence="6">RNA polymerase sigma factor SigI</fullName>
    </recommendedName>
</protein>
<dbReference type="AlphaFoldDB" id="A0A9Q4B162"/>
<keyword evidence="2 6" id="KW-0805">Transcription regulation</keyword>
<evidence type="ECO:0000313" key="8">
    <source>
        <dbReference type="EMBL" id="MCR6096456.1"/>
    </source>
</evidence>
<comment type="function">
    <text evidence="6">Sigma factors are initiation factors that promote the attachment of RNA polymerase to specific initiation sites and are then released.</text>
</comment>
<evidence type="ECO:0000256" key="1">
    <source>
        <dbReference type="ARBA" id="ARBA00022490"/>
    </source>
</evidence>
<dbReference type="EMBL" id="JABXYM010000001">
    <property type="protein sequence ID" value="MCR6096456.1"/>
    <property type="molecule type" value="Genomic_DNA"/>
</dbReference>
<dbReference type="PIRSF" id="PIRSF038953">
    <property type="entry name" value="SigI"/>
    <property type="match status" value="1"/>
</dbReference>
<sequence>MLKRLLAKPDYNEQINNTIELIQSGNVEQESEFINQYIPFIRKVTAGVCKRFINPDTDDEFSIALIAFSEAIHQYSSDKGSSFLSFANLVIRRRVIDYIRMEQRRRTSLSFDFKEDDKENMENVAEISASFQDYYKQLENDLRREEINHFKSKLHTFGISLTEVADQCPKHQDARMNMVNIAKIIIQEEEVLSSLMLKKRLPVKQLMKYMTMSRKTIERNRKYIIALVIVLLEDYKYLKDYLREWL</sequence>
<reference evidence="8" key="1">
    <citation type="submission" date="2020-06" db="EMBL/GenBank/DDBJ databases">
        <title>Insight into the genomes of haloalkaliphilic bacilli from Kenyan soda lakes.</title>
        <authorList>
            <person name="Mwirichia R."/>
            <person name="Villamizar G.C."/>
            <person name="Poehlein A."/>
            <person name="Mugweru J."/>
            <person name="Kipnyargis A."/>
            <person name="Kiplimo D."/>
            <person name="Orwa P."/>
            <person name="Daniel R."/>
        </authorList>
    </citation>
    <scope>NUCLEOTIDE SEQUENCE</scope>
    <source>
        <strain evidence="8">B1096_S55</strain>
    </source>
</reference>
<evidence type="ECO:0000256" key="2">
    <source>
        <dbReference type="ARBA" id="ARBA00023015"/>
    </source>
</evidence>
<comment type="similarity">
    <text evidence="6">Belongs to the sigma-70 factor family. SigI subfamily.</text>
</comment>